<dbReference type="EMBL" id="PEDP01002293">
    <property type="protein sequence ID" value="POS82755.1"/>
    <property type="molecule type" value="Genomic_DNA"/>
</dbReference>
<protein>
    <recommendedName>
        <fullName evidence="2">SYO1-like TPR repeats domain-containing protein</fullName>
    </recommendedName>
</protein>
<evidence type="ECO:0000259" key="2">
    <source>
        <dbReference type="Pfam" id="PF25567"/>
    </source>
</evidence>
<proteinExistence type="inferred from homology"/>
<dbReference type="AlphaFoldDB" id="A0A2S4PL28"/>
<evidence type="ECO:0000256" key="1">
    <source>
        <dbReference type="ARBA" id="ARBA00049983"/>
    </source>
</evidence>
<dbReference type="InterPro" id="IPR016024">
    <property type="entry name" value="ARM-type_fold"/>
</dbReference>
<dbReference type="GO" id="GO:0051082">
    <property type="term" value="F:unfolded protein binding"/>
    <property type="evidence" value="ECO:0007669"/>
    <property type="project" value="TreeGrafter"/>
</dbReference>
<evidence type="ECO:0000313" key="4">
    <source>
        <dbReference type="Proteomes" id="UP000237438"/>
    </source>
</evidence>
<evidence type="ECO:0000313" key="3">
    <source>
        <dbReference type="EMBL" id="POS82755.1"/>
    </source>
</evidence>
<dbReference type="GO" id="GO:0042273">
    <property type="term" value="P:ribosomal large subunit biogenesis"/>
    <property type="evidence" value="ECO:0007669"/>
    <property type="project" value="TreeGrafter"/>
</dbReference>
<dbReference type="InterPro" id="IPR057990">
    <property type="entry name" value="TPR_SYO1"/>
</dbReference>
<accession>A0A2S4PL28</accession>
<dbReference type="Gene3D" id="1.25.10.10">
    <property type="entry name" value="Leucine-rich Repeat Variant"/>
    <property type="match status" value="1"/>
</dbReference>
<comment type="caution">
    <text evidence="3">The sequence shown here is derived from an EMBL/GenBank/DDBJ whole genome shotgun (WGS) entry which is preliminary data.</text>
</comment>
<feature type="domain" description="SYO1-like TPR repeats" evidence="2">
    <location>
        <begin position="408"/>
        <end position="645"/>
    </location>
</feature>
<dbReference type="CDD" id="cd13394">
    <property type="entry name" value="Syo1_like"/>
    <property type="match status" value="1"/>
</dbReference>
<dbReference type="PANTHER" id="PTHR13347">
    <property type="entry name" value="HEAT REPEAT-CONTAINING PROTEIN 3"/>
    <property type="match status" value="1"/>
</dbReference>
<feature type="non-terminal residue" evidence="3">
    <location>
        <position position="649"/>
    </location>
</feature>
<gene>
    <name evidence="3" type="ORF">EPUL_006243</name>
</gene>
<dbReference type="InterPro" id="IPR052616">
    <property type="entry name" value="SYO1-like"/>
</dbReference>
<dbReference type="InterPro" id="IPR011989">
    <property type="entry name" value="ARM-like"/>
</dbReference>
<dbReference type="SUPFAM" id="SSF48371">
    <property type="entry name" value="ARM repeat"/>
    <property type="match status" value="1"/>
</dbReference>
<sequence>MKTSKKTQHRAKIRSESKIKPLTDTELIAIREQQILPVIKDLRSSDFTTKSAAIESAQKLIQDNKCRKILLREQFVKILLEQIIEDSNLQVKAGGWVTLRNLAKEEEADFCVHLYRLGVLEKIDAILKIITKTIESHDPQISGLSQPEQELLRNLTVSIVSLLTTLCESHDETIEALSNFPIILKFLFDLLALQSRPLELQSEILLCLTVLTEDNKAIVNQIVENKKWFQTLTIIKDSAKINSIYTCGVLHNIFTCLEWFDHNTPIKEMTDTMLVPLLINHIEKFTNDEDRSHSESISDQSLQVALEVLASIATRLQDAIEHRSRKVERLTGLKDDDIERGDTDMETDSINGEMNDEEIEADMKMVTNYESDNDELLQSNDLTLDRLIRAATPKILRIFNVINYFSDSINERALSALNNIAWTVSNVDKTTENFAILQKVWATLAQEIWEQVICSSLHLCMHNMELASLITSLAWAVARSAKGIIKLSPSNEDRLISLYQVSRNVEQVAHSKNINVEKQDTFQSLGVKCIGILGNLAIEPTTTIDLNRKIGKFLLTIPHSFPDVPAADFIESLNHLFDIYADESYSYDEPVFWSEQFWESLQEIHQSKIKQMAKAIDRRKLTELRMRADEAVLNLGRFLDYKKKEKEKK</sequence>
<keyword evidence="4" id="KW-1185">Reference proteome</keyword>
<dbReference type="STRING" id="225359.A0A2S4PL28"/>
<dbReference type="OrthoDB" id="288703at2759"/>
<name>A0A2S4PL28_9PEZI</name>
<dbReference type="Proteomes" id="UP000237438">
    <property type="component" value="Unassembled WGS sequence"/>
</dbReference>
<comment type="similarity">
    <text evidence="1">Belongs to the nuclear import and ribosome assembly adapter family.</text>
</comment>
<dbReference type="Pfam" id="PF25567">
    <property type="entry name" value="TPR_SYO1"/>
    <property type="match status" value="1"/>
</dbReference>
<reference evidence="3 4" key="1">
    <citation type="submission" date="2017-10" db="EMBL/GenBank/DDBJ databases">
        <title>Development of genomic resources for the powdery mildew, Erysiphe pulchra.</title>
        <authorList>
            <person name="Wadl P.A."/>
            <person name="Mack B.M."/>
            <person name="Moore G."/>
            <person name="Beltz S.B."/>
        </authorList>
    </citation>
    <scope>NUCLEOTIDE SEQUENCE [LARGE SCALE GENOMIC DNA]</scope>
    <source>
        <strain evidence="3">Cflorida</strain>
    </source>
</reference>
<dbReference type="GO" id="GO:0006606">
    <property type="term" value="P:protein import into nucleus"/>
    <property type="evidence" value="ECO:0007669"/>
    <property type="project" value="TreeGrafter"/>
</dbReference>
<dbReference type="PANTHER" id="PTHR13347:SF1">
    <property type="entry name" value="HEAT REPEAT-CONTAINING PROTEIN 3"/>
    <property type="match status" value="1"/>
</dbReference>
<organism evidence="3 4">
    <name type="scientific">Erysiphe pulchra</name>
    <dbReference type="NCBI Taxonomy" id="225359"/>
    <lineage>
        <taxon>Eukaryota</taxon>
        <taxon>Fungi</taxon>
        <taxon>Dikarya</taxon>
        <taxon>Ascomycota</taxon>
        <taxon>Pezizomycotina</taxon>
        <taxon>Leotiomycetes</taxon>
        <taxon>Erysiphales</taxon>
        <taxon>Erysiphaceae</taxon>
        <taxon>Erysiphe</taxon>
    </lineage>
</organism>